<keyword evidence="1" id="KW-0732">Signal</keyword>
<evidence type="ECO:0008006" key="4">
    <source>
        <dbReference type="Google" id="ProtNLM"/>
    </source>
</evidence>
<feature type="chain" id="PRO_5032482207" description="SCP domain-containing protein" evidence="1">
    <location>
        <begin position="38"/>
        <end position="173"/>
    </location>
</feature>
<dbReference type="InterPro" id="IPR035940">
    <property type="entry name" value="CAP_sf"/>
</dbReference>
<dbReference type="RefSeq" id="WP_183471438.1">
    <property type="nucleotide sequence ID" value="NZ_JACHVU010000010.1"/>
</dbReference>
<dbReference type="Proteomes" id="UP000550501">
    <property type="component" value="Unassembled WGS sequence"/>
</dbReference>
<dbReference type="Gene3D" id="3.40.33.10">
    <property type="entry name" value="CAP"/>
    <property type="match status" value="1"/>
</dbReference>
<proteinExistence type="predicted"/>
<sequence length="173" mass="17758">MNTNPFHLRTALTRAAVVATGAGAVALSVVGAPAASASPQDDLWRMINDRHVAAGCAPYGGSQALVDTAVSIAKTMVNPPGGIAGNGRVPADSMLAGRGYHVTSWGEADYIINGQGSPQAALDFWMNNPTRDIFPNCNNRDLATAVWIQNGKWAAVALAASPGGTPAAPPIVR</sequence>
<reference evidence="2 3" key="1">
    <citation type="submission" date="2020-08" db="EMBL/GenBank/DDBJ databases">
        <title>The Agave Microbiome: Exploring the role of microbial communities in plant adaptations to desert environments.</title>
        <authorList>
            <person name="Partida-Martinez L.P."/>
        </authorList>
    </citation>
    <scope>NUCLEOTIDE SEQUENCE [LARGE SCALE GENOMIC DNA]</scope>
    <source>
        <strain evidence="2 3">AT2.18</strain>
    </source>
</reference>
<dbReference type="PROSITE" id="PS51318">
    <property type="entry name" value="TAT"/>
    <property type="match status" value="1"/>
</dbReference>
<dbReference type="InterPro" id="IPR006311">
    <property type="entry name" value="TAT_signal"/>
</dbReference>
<keyword evidence="3" id="KW-1185">Reference proteome</keyword>
<evidence type="ECO:0000313" key="2">
    <source>
        <dbReference type="EMBL" id="MBB2992592.1"/>
    </source>
</evidence>
<gene>
    <name evidence="2" type="ORF">FHR72_004093</name>
</gene>
<evidence type="ECO:0000313" key="3">
    <source>
        <dbReference type="Proteomes" id="UP000550501"/>
    </source>
</evidence>
<name>A0A839QH86_MYCIR</name>
<protein>
    <recommendedName>
        <fullName evidence="4">SCP domain-containing protein</fullName>
    </recommendedName>
</protein>
<dbReference type="AlphaFoldDB" id="A0A839QH86"/>
<evidence type="ECO:0000256" key="1">
    <source>
        <dbReference type="SAM" id="SignalP"/>
    </source>
</evidence>
<dbReference type="EMBL" id="JACHVU010000010">
    <property type="protein sequence ID" value="MBB2992592.1"/>
    <property type="molecule type" value="Genomic_DNA"/>
</dbReference>
<feature type="signal peptide" evidence="1">
    <location>
        <begin position="1"/>
        <end position="37"/>
    </location>
</feature>
<comment type="caution">
    <text evidence="2">The sequence shown here is derived from an EMBL/GenBank/DDBJ whole genome shotgun (WGS) entry which is preliminary data.</text>
</comment>
<accession>A0A839QH86</accession>
<organism evidence="2 3">
    <name type="scientific">Mycolicibacterium iranicum</name>
    <name type="common">Mycobacterium iranicum</name>
    <dbReference type="NCBI Taxonomy" id="912594"/>
    <lineage>
        <taxon>Bacteria</taxon>
        <taxon>Bacillati</taxon>
        <taxon>Actinomycetota</taxon>
        <taxon>Actinomycetes</taxon>
        <taxon>Mycobacteriales</taxon>
        <taxon>Mycobacteriaceae</taxon>
        <taxon>Mycolicibacterium</taxon>
    </lineage>
</organism>